<organism evidence="1 2">
    <name type="scientific">Paraburkholderia silvatlantica</name>
    <dbReference type="NCBI Taxonomy" id="321895"/>
    <lineage>
        <taxon>Bacteria</taxon>
        <taxon>Pseudomonadati</taxon>
        <taxon>Pseudomonadota</taxon>
        <taxon>Betaproteobacteria</taxon>
        <taxon>Burkholderiales</taxon>
        <taxon>Burkholderiaceae</taxon>
        <taxon>Paraburkholderia</taxon>
    </lineage>
</organism>
<comment type="caution">
    <text evidence="1">The sequence shown here is derived from an EMBL/GenBank/DDBJ whole genome shotgun (WGS) entry which is preliminary data.</text>
</comment>
<evidence type="ECO:0000313" key="2">
    <source>
        <dbReference type="Proteomes" id="UP000533533"/>
    </source>
</evidence>
<protein>
    <submittedName>
        <fullName evidence="1">Uncharacterized protein</fullName>
    </submittedName>
</protein>
<name>A0ABR6FII2_9BURK</name>
<reference evidence="1 2" key="1">
    <citation type="submission" date="2020-08" db="EMBL/GenBank/DDBJ databases">
        <title>Genomic Encyclopedia of Type Strains, Phase IV (KMG-V): Genome sequencing to study the core and pangenomes of soil and plant-associated prokaryotes.</title>
        <authorList>
            <person name="Whitman W."/>
        </authorList>
    </citation>
    <scope>NUCLEOTIDE SEQUENCE [LARGE SCALE GENOMIC DNA]</scope>
    <source>
        <strain evidence="1 2">SRMrh-85</strain>
    </source>
</reference>
<evidence type="ECO:0000313" key="1">
    <source>
        <dbReference type="EMBL" id="MBB2927237.1"/>
    </source>
</evidence>
<dbReference type="Proteomes" id="UP000533533">
    <property type="component" value="Unassembled WGS sequence"/>
</dbReference>
<keyword evidence="2" id="KW-1185">Reference proteome</keyword>
<dbReference type="RefSeq" id="WP_110383103.1">
    <property type="nucleotide sequence ID" value="NZ_JACHVZ010000004.1"/>
</dbReference>
<dbReference type="EMBL" id="JACHVZ010000004">
    <property type="protein sequence ID" value="MBB2927237.1"/>
    <property type="molecule type" value="Genomic_DNA"/>
</dbReference>
<accession>A0ABR6FII2</accession>
<sequence>MTGSREAMMSLHYEKCSAFGYEIRGALPVRANFRRAHGNEFVDSLPDPSTAYFSTDSVTQTCLIRVRCPYTDSPEVEDTLVRFAQKWAAAGAIFYRQCMGEVSFFPLGLPAHVKLLAELDSERIRQASEDEHTQYVRCRIQDELRECTDDEPPLPSTQTGANHA</sequence>
<proteinExistence type="predicted"/>
<gene>
    <name evidence="1" type="ORF">FHX59_001650</name>
</gene>